<sequence length="140" mass="16135">MSFKGEAVKSFLKRAKGKYSAAVYSFENEDYPAAIASLYYSAFQSVSALMIHRDVPENKHTQVRAWVGKELFKQGLISSDLAKMYNRLMDDRQDADYKPTVNITREIVESYFEPVKEFNSIIVNIIRQEGLEELDGFYIN</sequence>
<proteinExistence type="inferred from homology"/>
<dbReference type="Pfam" id="PF05168">
    <property type="entry name" value="HEPN"/>
    <property type="match status" value="1"/>
</dbReference>
<dbReference type="RefSeq" id="WP_375354489.1">
    <property type="nucleotide sequence ID" value="NZ_JBHHMI010000004.1"/>
</dbReference>
<keyword evidence="4" id="KW-1185">Reference proteome</keyword>
<dbReference type="PANTHER" id="PTHR36565:SF1">
    <property type="entry name" value="UPF0332 PROTEIN TM_1000"/>
    <property type="match status" value="1"/>
</dbReference>
<dbReference type="EMBL" id="JBHHMI010000004">
    <property type="protein sequence ID" value="MFB5266658.1"/>
    <property type="molecule type" value="Genomic_DNA"/>
</dbReference>
<evidence type="ECO:0000259" key="2">
    <source>
        <dbReference type="Pfam" id="PF05168"/>
    </source>
</evidence>
<organism evidence="3 4">
    <name type="scientific">Paenibacillus enshidis</name>
    <dbReference type="NCBI Taxonomy" id="1458439"/>
    <lineage>
        <taxon>Bacteria</taxon>
        <taxon>Bacillati</taxon>
        <taxon>Bacillota</taxon>
        <taxon>Bacilli</taxon>
        <taxon>Bacillales</taxon>
        <taxon>Paenibacillaceae</taxon>
        <taxon>Paenibacillus</taxon>
    </lineage>
</organism>
<dbReference type="InterPro" id="IPR052226">
    <property type="entry name" value="UPF0332_toxin"/>
</dbReference>
<reference evidence="3 4" key="1">
    <citation type="submission" date="2024-09" db="EMBL/GenBank/DDBJ databases">
        <title>Paenibacillus zeirhizospherea sp. nov., isolated from surface of the maize (Zea mays) roots in a horticulture field, Hungary.</title>
        <authorList>
            <person name="Marton D."/>
            <person name="Farkas M."/>
            <person name="Bedics A."/>
            <person name="Toth E."/>
            <person name="Tancsics A."/>
            <person name="Boka K."/>
            <person name="Maroti G."/>
            <person name="Kriszt B."/>
            <person name="Cserhati M."/>
        </authorList>
    </citation>
    <scope>NUCLEOTIDE SEQUENCE [LARGE SCALE GENOMIC DNA]</scope>
    <source>
        <strain evidence="3 4">KCTC 33519</strain>
    </source>
</reference>
<evidence type="ECO:0000313" key="3">
    <source>
        <dbReference type="EMBL" id="MFB5266658.1"/>
    </source>
</evidence>
<dbReference type="InterPro" id="IPR007842">
    <property type="entry name" value="HEPN_dom"/>
</dbReference>
<dbReference type="Gene3D" id="1.20.120.330">
    <property type="entry name" value="Nucleotidyltransferases domain 2"/>
    <property type="match status" value="1"/>
</dbReference>
<feature type="domain" description="HEPN" evidence="2">
    <location>
        <begin position="9"/>
        <end position="121"/>
    </location>
</feature>
<gene>
    <name evidence="3" type="ORF">ACE41H_07645</name>
</gene>
<dbReference type="PANTHER" id="PTHR36565">
    <property type="entry name" value="UPF0332 PROTEIN TM_1000"/>
    <property type="match status" value="1"/>
</dbReference>
<dbReference type="Proteomes" id="UP001580346">
    <property type="component" value="Unassembled WGS sequence"/>
</dbReference>
<name>A0ABV5AR13_9BACL</name>
<protein>
    <submittedName>
        <fullName evidence="3">HEPN domain-containing protein</fullName>
    </submittedName>
</protein>
<accession>A0ABV5AR13</accession>
<comment type="similarity">
    <text evidence="1">Belongs to the UPF0332 family.</text>
</comment>
<evidence type="ECO:0000256" key="1">
    <source>
        <dbReference type="ARBA" id="ARBA00038248"/>
    </source>
</evidence>
<comment type="caution">
    <text evidence="3">The sequence shown here is derived from an EMBL/GenBank/DDBJ whole genome shotgun (WGS) entry which is preliminary data.</text>
</comment>
<evidence type="ECO:0000313" key="4">
    <source>
        <dbReference type="Proteomes" id="UP001580346"/>
    </source>
</evidence>